<gene>
    <name evidence="2" type="ORF">rosmuc_01826</name>
</gene>
<dbReference type="AlphaFoldDB" id="A0A0A0HJV1"/>
<evidence type="ECO:0000313" key="3">
    <source>
        <dbReference type="Proteomes" id="UP000030021"/>
    </source>
</evidence>
<proteinExistence type="predicted"/>
<name>A0A0A0HJV1_9RHOB</name>
<comment type="caution">
    <text evidence="2">The sequence shown here is derived from an EMBL/GenBank/DDBJ whole genome shotgun (WGS) entry which is preliminary data.</text>
</comment>
<dbReference type="PATRIC" id="fig|1288298.3.peg.1841"/>
<dbReference type="RefSeq" id="WP_102105923.1">
    <property type="nucleotide sequence ID" value="NZ_KN293979.1"/>
</dbReference>
<sequence length="62" mass="6752">MTERPRSTGEMISTLCFIGVGLWSLGTALEAPQPKAALLILCAVACFLGAARHPIARRLERW</sequence>
<dbReference type="eggNOG" id="ENOG50312H0">
    <property type="taxonomic scope" value="Bacteria"/>
</dbReference>
<dbReference type="Proteomes" id="UP000030021">
    <property type="component" value="Unassembled WGS sequence"/>
</dbReference>
<organism evidence="2 3">
    <name type="scientific">Roseovarius mucosus DSM 17069</name>
    <dbReference type="NCBI Taxonomy" id="1288298"/>
    <lineage>
        <taxon>Bacteria</taxon>
        <taxon>Pseudomonadati</taxon>
        <taxon>Pseudomonadota</taxon>
        <taxon>Alphaproteobacteria</taxon>
        <taxon>Rhodobacterales</taxon>
        <taxon>Roseobacteraceae</taxon>
        <taxon>Roseovarius</taxon>
    </lineage>
</organism>
<feature type="transmembrane region" description="Helical" evidence="1">
    <location>
        <begin position="35"/>
        <end position="51"/>
    </location>
</feature>
<evidence type="ECO:0000313" key="2">
    <source>
        <dbReference type="EMBL" id="KGM88132.1"/>
    </source>
</evidence>
<dbReference type="STRING" id="215743.ROSMUCSMR3_01299"/>
<reference evidence="2 3" key="1">
    <citation type="submission" date="2013-01" db="EMBL/GenBank/DDBJ databases">
        <authorList>
            <person name="Fiebig A."/>
            <person name="Goeker M."/>
            <person name="Klenk H.-P.P."/>
        </authorList>
    </citation>
    <scope>NUCLEOTIDE SEQUENCE [LARGE SCALE GENOMIC DNA]</scope>
    <source>
        <strain evidence="2 3">DSM 17069</strain>
    </source>
</reference>
<keyword evidence="1" id="KW-1133">Transmembrane helix</keyword>
<evidence type="ECO:0000256" key="1">
    <source>
        <dbReference type="SAM" id="Phobius"/>
    </source>
</evidence>
<dbReference type="EMBL" id="AONH01000010">
    <property type="protein sequence ID" value="KGM88132.1"/>
    <property type="molecule type" value="Genomic_DNA"/>
</dbReference>
<protein>
    <submittedName>
        <fullName evidence="2">Uncharacterized protein</fullName>
    </submittedName>
</protein>
<keyword evidence="1" id="KW-0812">Transmembrane</keyword>
<dbReference type="HOGENOM" id="CLU_2901453_0_0_5"/>
<accession>A0A0A0HJV1</accession>
<feature type="transmembrane region" description="Helical" evidence="1">
    <location>
        <begin position="12"/>
        <end position="29"/>
    </location>
</feature>
<dbReference type="OrthoDB" id="7876823at2"/>
<keyword evidence="1" id="KW-0472">Membrane</keyword>